<reference evidence="1" key="1">
    <citation type="submission" date="2022-04" db="EMBL/GenBank/DDBJ databases">
        <title>Jade perch genome.</title>
        <authorList>
            <person name="Chao B."/>
        </authorList>
    </citation>
    <scope>NUCLEOTIDE SEQUENCE</scope>
    <source>
        <strain evidence="1">CB-2022</strain>
    </source>
</reference>
<gene>
    <name evidence="1" type="ORF">L3Q82_012374</name>
</gene>
<organism evidence="1 2">
    <name type="scientific">Scortum barcoo</name>
    <name type="common">barcoo grunter</name>
    <dbReference type="NCBI Taxonomy" id="214431"/>
    <lineage>
        <taxon>Eukaryota</taxon>
        <taxon>Metazoa</taxon>
        <taxon>Chordata</taxon>
        <taxon>Craniata</taxon>
        <taxon>Vertebrata</taxon>
        <taxon>Euteleostomi</taxon>
        <taxon>Actinopterygii</taxon>
        <taxon>Neopterygii</taxon>
        <taxon>Teleostei</taxon>
        <taxon>Neoteleostei</taxon>
        <taxon>Acanthomorphata</taxon>
        <taxon>Eupercaria</taxon>
        <taxon>Centrarchiformes</taxon>
        <taxon>Terapontoidei</taxon>
        <taxon>Terapontidae</taxon>
        <taxon>Scortum</taxon>
    </lineage>
</organism>
<name>A0ACB8W5H6_9TELE</name>
<sequence length="423" mass="45249">MAEAQVLEPEEEGLVALEEKHLQDTGETCVRVFYTTKGGGRPEDESDPAVRPLLGHKHQPSPGESHRETDGGETSVQHELLSAGRGQVGGSVSSLCSGSSRHECPICSEPFSARGERRAALLLCDHALCHRCVSGIMSRAKDPGRLRCPFCRQTTPFPQWEIRRLQEESYSSSGGGAFEPGPALAAAGPGPELQAVPLCCAPLERLLEVQAGGDGCCSRLHCACLSITVLLLVLSAAAGLLPLHGYRALQAHSCALPSLISAFMSHYDRAHCERANVFIFHMITFHSIIIIIIIITSKQESKQASKQQHANAQKTLSEEPMRRERAAAPRRACTAVSTKDSSRSARSDQPQRRIGAISPHGAHGAAAADSDTHPGERKPPGSPDYGLTLSSEACGSFEQFCRGEQKKGGGQCGLEAPWLTACP</sequence>
<dbReference type="EMBL" id="CM041545">
    <property type="protein sequence ID" value="KAI3362033.1"/>
    <property type="molecule type" value="Genomic_DNA"/>
</dbReference>
<accession>A0ACB8W5H6</accession>
<evidence type="ECO:0000313" key="1">
    <source>
        <dbReference type="EMBL" id="KAI3362033.1"/>
    </source>
</evidence>
<protein>
    <submittedName>
        <fullName evidence="1">Uncharacterized protein</fullName>
    </submittedName>
</protein>
<dbReference type="Proteomes" id="UP000831701">
    <property type="component" value="Chromosome 15"/>
</dbReference>
<comment type="caution">
    <text evidence="1">The sequence shown here is derived from an EMBL/GenBank/DDBJ whole genome shotgun (WGS) entry which is preliminary data.</text>
</comment>
<keyword evidence="2" id="KW-1185">Reference proteome</keyword>
<evidence type="ECO:0000313" key="2">
    <source>
        <dbReference type="Proteomes" id="UP000831701"/>
    </source>
</evidence>
<proteinExistence type="predicted"/>